<dbReference type="InterPro" id="IPR000120">
    <property type="entry name" value="Amidase"/>
</dbReference>
<dbReference type="PANTHER" id="PTHR11895:SF169">
    <property type="entry name" value="GLUTAMYL-TRNA(GLN) AMIDOTRANSFERASE"/>
    <property type="match status" value="1"/>
</dbReference>
<dbReference type="SUPFAM" id="SSF75304">
    <property type="entry name" value="Amidase signature (AS) enzymes"/>
    <property type="match status" value="1"/>
</dbReference>
<evidence type="ECO:0000313" key="4">
    <source>
        <dbReference type="Proteomes" id="UP000018454"/>
    </source>
</evidence>
<feature type="domain" description="Amidase" evidence="1">
    <location>
        <begin position="52"/>
        <end position="462"/>
    </location>
</feature>
<gene>
    <name evidence="3" type="primary">gatA</name>
    <name evidence="3" type="ORF">APO_0483</name>
</gene>
<proteinExistence type="predicted"/>
<name>F1YRF2_9PROT</name>
<evidence type="ECO:0000259" key="2">
    <source>
        <dbReference type="Pfam" id="PF21986"/>
    </source>
</evidence>
<dbReference type="Gene3D" id="1.20.58.1700">
    <property type="match status" value="1"/>
</dbReference>
<dbReference type="Pfam" id="PF01425">
    <property type="entry name" value="Amidase"/>
    <property type="match status" value="1"/>
</dbReference>
<evidence type="ECO:0000259" key="1">
    <source>
        <dbReference type="Pfam" id="PF01425"/>
    </source>
</evidence>
<feature type="domain" description="Allophanate hydrolase C-terminal" evidence="2">
    <location>
        <begin position="500"/>
        <end position="623"/>
    </location>
</feature>
<dbReference type="InterPro" id="IPR023631">
    <property type="entry name" value="Amidase_dom"/>
</dbReference>
<keyword evidence="3" id="KW-0808">Transferase</keyword>
<dbReference type="EMBL" id="AEUP01000010">
    <property type="protein sequence ID" value="EGE48637.1"/>
    <property type="molecule type" value="Genomic_DNA"/>
</dbReference>
<sequence length="625" mass="67010">MVNALWLSAQANFLCSSNADRTGKNMTLPNMLQITPLLSAYRAGTLTPTNMVHEVIARIDAYTTQDPAVWISRVPTEKLLARAAELERQTAADLPLYGIPFAVKDNIDVAGLPTTAACPAFAYTPQESAEVVQRLEAAGALVIGKTNLDQFATGLVGMRSPYGQPHCVFNPDYVSGGSSSGSAVAVSAGLVSFALGTDTAGSGRVPAAFNNIVGLKPSRGVLSTYGLVSACESLDCISVFAGSTADAWDVEQIAAAPDARAPYSRVQDTRPLPLTTFRFGVLKQEDRFFDGNAANAALYAHAIDLLEQMGGTPVELDFAPLKETAALLYSGPFVVERLAAIKDFYSTHRQDMDPTVGAIIDGAQKYTATDVFEGIYRQHSLQQIAQRMWADFDIMLLPTAPRIVTKQEVIEQPIAANSFLGTYTNFVNLLDMAACAVPAGFAPDGLPFGVTFIAPAFTDQDLAKLAGRFHDALNKAIGATCTDKPVSKEADDTLAHDRVLLAVVGAHLEGFPLHWQLAQEHAVLRSTTRTAPDYRLFALPDATPPKPGLVRERGFKGNGLEVEVYELDAAGFGRFVASVPQPMSIGRITLENGKEVCGFLCSEAVARSGVDITETGGWRYYMQTQ</sequence>
<dbReference type="Gene3D" id="3.90.1300.10">
    <property type="entry name" value="Amidase signature (AS) domain"/>
    <property type="match status" value="1"/>
</dbReference>
<dbReference type="NCBIfam" id="TIGR02713">
    <property type="entry name" value="allophanate_hyd"/>
    <property type="match status" value="1"/>
</dbReference>
<dbReference type="PANTHER" id="PTHR11895">
    <property type="entry name" value="TRANSAMIDASE"/>
    <property type="match status" value="1"/>
</dbReference>
<reference evidence="3 4" key="1">
    <citation type="journal article" date="2011" name="Science">
        <title>Drosophila microbiome modulates host developmental and metabolic homeostasis via insulin signaling.</title>
        <authorList>
            <person name="Shin S.C."/>
            <person name="Kim S.H."/>
            <person name="You H."/>
            <person name="Kim B."/>
            <person name="Kim A.C."/>
            <person name="Lee K.A."/>
            <person name="Yoon J.H."/>
            <person name="Ryu J.H."/>
            <person name="Lee W.J."/>
        </authorList>
    </citation>
    <scope>NUCLEOTIDE SEQUENCE [LARGE SCALE GENOMIC DNA]</scope>
    <source>
        <strain evidence="3 4">DM001</strain>
    </source>
</reference>
<dbReference type="Proteomes" id="UP000018454">
    <property type="component" value="Unassembled WGS sequence"/>
</dbReference>
<dbReference type="GO" id="GO:0016740">
    <property type="term" value="F:transferase activity"/>
    <property type="evidence" value="ECO:0007669"/>
    <property type="project" value="UniProtKB-KW"/>
</dbReference>
<dbReference type="Pfam" id="PF21986">
    <property type="entry name" value="AH_C"/>
    <property type="match status" value="1"/>
</dbReference>
<dbReference type="InterPro" id="IPR053844">
    <property type="entry name" value="AH_C"/>
</dbReference>
<dbReference type="InterPro" id="IPR014085">
    <property type="entry name" value="Allophanate_hydrolase"/>
</dbReference>
<dbReference type="NCBIfam" id="NF006043">
    <property type="entry name" value="PRK08186.1"/>
    <property type="match status" value="1"/>
</dbReference>
<evidence type="ECO:0000313" key="3">
    <source>
        <dbReference type="EMBL" id="EGE48637.1"/>
    </source>
</evidence>
<dbReference type="Gene3D" id="3.10.490.10">
    <property type="entry name" value="Gamma-glutamyl cyclotransferase-like"/>
    <property type="match status" value="1"/>
</dbReference>
<organism evidence="3 4">
    <name type="scientific">Acetobacter pomorum DM001</name>
    <dbReference type="NCBI Taxonomy" id="945681"/>
    <lineage>
        <taxon>Bacteria</taxon>
        <taxon>Pseudomonadati</taxon>
        <taxon>Pseudomonadota</taxon>
        <taxon>Alphaproteobacteria</taxon>
        <taxon>Acetobacterales</taxon>
        <taxon>Acetobacteraceae</taxon>
        <taxon>Acetobacter</taxon>
    </lineage>
</organism>
<accession>F1YRF2</accession>
<dbReference type="AlphaFoldDB" id="F1YRF2"/>
<dbReference type="InterPro" id="IPR036928">
    <property type="entry name" value="AS_sf"/>
</dbReference>
<protein>
    <submittedName>
        <fullName evidence="3">Glutamyl-tRNA(Gln) amidotransferase subunit A</fullName>
    </submittedName>
</protein>
<comment type="caution">
    <text evidence="3">The sequence shown here is derived from an EMBL/GenBank/DDBJ whole genome shotgun (WGS) entry which is preliminary data.</text>
</comment>